<dbReference type="PROSITE" id="PS50104">
    <property type="entry name" value="TIR"/>
    <property type="match status" value="1"/>
</dbReference>
<dbReference type="Pfam" id="PF13676">
    <property type="entry name" value="TIR_2"/>
    <property type="match status" value="1"/>
</dbReference>
<gene>
    <name evidence="2" type="ORF">Q9313_04875</name>
</gene>
<dbReference type="SUPFAM" id="SSF52200">
    <property type="entry name" value="Toll/Interleukin receptor TIR domain"/>
    <property type="match status" value="1"/>
</dbReference>
<keyword evidence="2" id="KW-0675">Receptor</keyword>
<name>A0AA50H512_9HYPH</name>
<dbReference type="GO" id="GO:0007165">
    <property type="term" value="P:signal transduction"/>
    <property type="evidence" value="ECO:0007669"/>
    <property type="project" value="InterPro"/>
</dbReference>
<evidence type="ECO:0000313" key="2">
    <source>
        <dbReference type="EMBL" id="WLR98369.1"/>
    </source>
</evidence>
<evidence type="ECO:0000313" key="3">
    <source>
        <dbReference type="Proteomes" id="UP001234585"/>
    </source>
</evidence>
<dbReference type="EMBL" id="CP132302">
    <property type="protein sequence ID" value="WLR98369.1"/>
    <property type="molecule type" value="Genomic_DNA"/>
</dbReference>
<dbReference type="RefSeq" id="WP_306038104.1">
    <property type="nucleotide sequence ID" value="NZ_CP132302.1"/>
</dbReference>
<keyword evidence="3" id="KW-1185">Reference proteome</keyword>
<reference evidence="2 3" key="1">
    <citation type="submission" date="2023-08" db="EMBL/GenBank/DDBJ databases">
        <title>Pathogen: clinical or host-associated sample.</title>
        <authorList>
            <person name="Hergert J."/>
            <person name="Casey R."/>
            <person name="Wagner J."/>
            <person name="Young E.L."/>
            <person name="Oakeson K.F."/>
        </authorList>
    </citation>
    <scope>NUCLEOTIDE SEQUENCE [LARGE SCALE GENOMIC DNA]</scope>
    <source>
        <strain evidence="2 3">1760953</strain>
    </source>
</reference>
<sequence>MVKVTNSTKKIIKKNSAVKGAAATFQRFESAKIEPLFAVLDAIAWIENPTNSQIAQFSGIDPRTSGKILKNAINIGLVASGESSYSLLLPYPYKGTQEQKESVVKEALVRHPLLTNVRQFLRLGDKIDVALRKAATVSGVVPFVPENLKPLLDWTNSLNALEPSLITEDLVDAAENRKIERHKSESQKRVAFLSHSSVDKPFIRQLAADLTANNINVWLDEQKIRVGESIPERVAQGLAESDFFLIAISEHSVASQWVQKELNNALVNEVQRRKVHILPLKLDGSQVPQIIADKRYADFSVSYRTGLDDLLLALRGEL</sequence>
<dbReference type="InterPro" id="IPR000157">
    <property type="entry name" value="TIR_dom"/>
</dbReference>
<accession>A0AA50H512</accession>
<protein>
    <submittedName>
        <fullName evidence="2">Toll/interleukin-1 receptor domain-containing protein</fullName>
    </submittedName>
</protein>
<organism evidence="2 3">
    <name type="scientific">Shinella sumterensis</name>
    <dbReference type="NCBI Taxonomy" id="1967501"/>
    <lineage>
        <taxon>Bacteria</taxon>
        <taxon>Pseudomonadati</taxon>
        <taxon>Pseudomonadota</taxon>
        <taxon>Alphaproteobacteria</taxon>
        <taxon>Hyphomicrobiales</taxon>
        <taxon>Rhizobiaceae</taxon>
        <taxon>Shinella</taxon>
    </lineage>
</organism>
<proteinExistence type="predicted"/>
<dbReference type="InterPro" id="IPR035897">
    <property type="entry name" value="Toll_tir_struct_dom_sf"/>
</dbReference>
<dbReference type="AlphaFoldDB" id="A0AA50H512"/>
<feature type="domain" description="TIR" evidence="1">
    <location>
        <begin position="187"/>
        <end position="318"/>
    </location>
</feature>
<evidence type="ECO:0000259" key="1">
    <source>
        <dbReference type="PROSITE" id="PS50104"/>
    </source>
</evidence>
<dbReference type="Proteomes" id="UP001234585">
    <property type="component" value="Chromosome"/>
</dbReference>
<dbReference type="Gene3D" id="3.40.50.10140">
    <property type="entry name" value="Toll/interleukin-1 receptor homology (TIR) domain"/>
    <property type="match status" value="1"/>
</dbReference>